<keyword evidence="6 11" id="KW-0378">Hydrolase</keyword>
<evidence type="ECO:0000313" key="14">
    <source>
        <dbReference type="Proteomes" id="UP001597120"/>
    </source>
</evidence>
<dbReference type="Proteomes" id="UP001597120">
    <property type="component" value="Unassembled WGS sequence"/>
</dbReference>
<dbReference type="InterPro" id="IPR036034">
    <property type="entry name" value="PDZ_sf"/>
</dbReference>
<dbReference type="NCBIfam" id="TIGR00054">
    <property type="entry name" value="RIP metalloprotease RseP"/>
    <property type="match status" value="1"/>
</dbReference>
<keyword evidence="10 11" id="KW-0472">Membrane</keyword>
<dbReference type="CDD" id="cd06163">
    <property type="entry name" value="S2P-M50_PDZ_RseP-like"/>
    <property type="match status" value="1"/>
</dbReference>
<name>A0ABW3D6T0_9BACL</name>
<dbReference type="PROSITE" id="PS50106">
    <property type="entry name" value="PDZ"/>
    <property type="match status" value="1"/>
</dbReference>
<evidence type="ECO:0000256" key="10">
    <source>
        <dbReference type="ARBA" id="ARBA00023136"/>
    </source>
</evidence>
<dbReference type="Pfam" id="PF17820">
    <property type="entry name" value="PDZ_6"/>
    <property type="match status" value="1"/>
</dbReference>
<reference evidence="14" key="1">
    <citation type="journal article" date="2019" name="Int. J. Syst. Evol. Microbiol.">
        <title>The Global Catalogue of Microorganisms (GCM) 10K type strain sequencing project: providing services to taxonomists for standard genome sequencing and annotation.</title>
        <authorList>
            <consortium name="The Broad Institute Genomics Platform"/>
            <consortium name="The Broad Institute Genome Sequencing Center for Infectious Disease"/>
            <person name="Wu L."/>
            <person name="Ma J."/>
        </authorList>
    </citation>
    <scope>NUCLEOTIDE SEQUENCE [LARGE SCALE GENOMIC DNA]</scope>
    <source>
        <strain evidence="14">CCUG 57263</strain>
    </source>
</reference>
<keyword evidence="9 11" id="KW-0482">Metalloprotease</keyword>
<comment type="caution">
    <text evidence="13">The sequence shown here is derived from an EMBL/GenBank/DDBJ whole genome shotgun (WGS) entry which is preliminary data.</text>
</comment>
<proteinExistence type="inferred from homology"/>
<dbReference type="EC" id="3.4.24.-" evidence="11"/>
<keyword evidence="8 11" id="KW-1133">Transmembrane helix</keyword>
<dbReference type="Pfam" id="PF02163">
    <property type="entry name" value="Peptidase_M50"/>
    <property type="match status" value="1"/>
</dbReference>
<sequence>MEYVQIGLQIILMFFVLVTLHEWGHFYFAKRAGILVREFAIGFGPKLFTFKKGETKYTLRLLPIGGFVRMAGEDPELVEITPGQTIGIRVGQDKATHLFLDKLDQRSDVLLGEVVRIDLEKELFVELVSDGETVRYAIHPQAMMVARGKETQIAPWDRQFGSKTVGQRALSIFAGPVMNFILAFVLFLIFMFMNGVPVNVTLGGIEPGSPAEKAGLAAGDVIREVNGETIGTDRNKLMELINASAGQPMTWVIERDQEQLSKEVVPRGKESTEPLVGVSLAFGTRSVQIGEAFTGAWNNMVLVAKQIMIGFKMLVFGQFSLDDLGGPVRIVEVTGEYAAAGAAPMIYWSALLSLYLGIFNLLPIPALDGSRLVFLGIEAVRGKPVDPNRESLVHFIGFAMLMLLMIAVTYNDILRLIKG</sequence>
<dbReference type="InterPro" id="IPR001478">
    <property type="entry name" value="PDZ"/>
</dbReference>
<keyword evidence="14" id="KW-1185">Reference proteome</keyword>
<gene>
    <name evidence="13" type="primary">rseP</name>
    <name evidence="13" type="ORF">ACFQ03_08315</name>
</gene>
<protein>
    <recommendedName>
        <fullName evidence="11">Zinc metalloprotease</fullName>
        <ecNumber evidence="11">3.4.24.-</ecNumber>
    </recommendedName>
</protein>
<keyword evidence="11" id="KW-0479">Metal-binding</keyword>
<evidence type="ECO:0000256" key="4">
    <source>
        <dbReference type="ARBA" id="ARBA00022670"/>
    </source>
</evidence>
<comment type="subcellular location">
    <subcellularLocation>
        <location evidence="2">Membrane</location>
        <topology evidence="2">Multi-pass membrane protein</topology>
    </subcellularLocation>
</comment>
<evidence type="ECO:0000256" key="2">
    <source>
        <dbReference type="ARBA" id="ARBA00004141"/>
    </source>
</evidence>
<evidence type="ECO:0000256" key="6">
    <source>
        <dbReference type="ARBA" id="ARBA00022801"/>
    </source>
</evidence>
<dbReference type="SMART" id="SM00228">
    <property type="entry name" value="PDZ"/>
    <property type="match status" value="1"/>
</dbReference>
<dbReference type="Gene3D" id="2.30.42.10">
    <property type="match status" value="1"/>
</dbReference>
<evidence type="ECO:0000256" key="3">
    <source>
        <dbReference type="ARBA" id="ARBA00007931"/>
    </source>
</evidence>
<evidence type="ECO:0000256" key="9">
    <source>
        <dbReference type="ARBA" id="ARBA00023049"/>
    </source>
</evidence>
<feature type="transmembrane region" description="Helical" evidence="11">
    <location>
        <begin position="169"/>
        <end position="193"/>
    </location>
</feature>
<comment type="cofactor">
    <cofactor evidence="1 11">
        <name>Zn(2+)</name>
        <dbReference type="ChEBI" id="CHEBI:29105"/>
    </cofactor>
</comment>
<dbReference type="GO" id="GO:0008237">
    <property type="term" value="F:metallopeptidase activity"/>
    <property type="evidence" value="ECO:0007669"/>
    <property type="project" value="UniProtKB-KW"/>
</dbReference>
<feature type="transmembrane region" description="Helical" evidence="11">
    <location>
        <begin position="391"/>
        <end position="410"/>
    </location>
</feature>
<dbReference type="RefSeq" id="WP_379287366.1">
    <property type="nucleotide sequence ID" value="NZ_JBHTIU010000027.1"/>
</dbReference>
<dbReference type="InterPro" id="IPR004387">
    <property type="entry name" value="Pept_M50_Zn"/>
</dbReference>
<dbReference type="CDD" id="cd23081">
    <property type="entry name" value="cpPDZ_EcRseP-like"/>
    <property type="match status" value="1"/>
</dbReference>
<dbReference type="InterPro" id="IPR008915">
    <property type="entry name" value="Peptidase_M50"/>
</dbReference>
<dbReference type="SUPFAM" id="SSF50156">
    <property type="entry name" value="PDZ domain-like"/>
    <property type="match status" value="1"/>
</dbReference>
<accession>A0ABW3D6T0</accession>
<evidence type="ECO:0000256" key="11">
    <source>
        <dbReference type="RuleBase" id="RU362031"/>
    </source>
</evidence>
<evidence type="ECO:0000256" key="1">
    <source>
        <dbReference type="ARBA" id="ARBA00001947"/>
    </source>
</evidence>
<dbReference type="InterPro" id="IPR041489">
    <property type="entry name" value="PDZ_6"/>
</dbReference>
<comment type="similarity">
    <text evidence="3 11">Belongs to the peptidase M50B family.</text>
</comment>
<evidence type="ECO:0000256" key="8">
    <source>
        <dbReference type="ARBA" id="ARBA00022989"/>
    </source>
</evidence>
<evidence type="ECO:0000256" key="5">
    <source>
        <dbReference type="ARBA" id="ARBA00022692"/>
    </source>
</evidence>
<dbReference type="PANTHER" id="PTHR42837:SF2">
    <property type="entry name" value="MEMBRANE METALLOPROTEASE ARASP2, CHLOROPLASTIC-RELATED"/>
    <property type="match status" value="1"/>
</dbReference>
<feature type="domain" description="PDZ" evidence="12">
    <location>
        <begin position="195"/>
        <end position="256"/>
    </location>
</feature>
<feature type="transmembrane region" description="Helical" evidence="11">
    <location>
        <begin position="345"/>
        <end position="362"/>
    </location>
</feature>
<keyword evidence="5 11" id="KW-0812">Transmembrane</keyword>
<evidence type="ECO:0000259" key="12">
    <source>
        <dbReference type="PROSITE" id="PS50106"/>
    </source>
</evidence>
<keyword evidence="7 11" id="KW-0862">Zinc</keyword>
<dbReference type="EMBL" id="JBHTIU010000027">
    <property type="protein sequence ID" value="MFD0869153.1"/>
    <property type="molecule type" value="Genomic_DNA"/>
</dbReference>
<evidence type="ECO:0000256" key="7">
    <source>
        <dbReference type="ARBA" id="ARBA00022833"/>
    </source>
</evidence>
<keyword evidence="4" id="KW-0645">Protease</keyword>
<organism evidence="13 14">
    <name type="scientific">Paenibacillus residui</name>
    <dbReference type="NCBI Taxonomy" id="629724"/>
    <lineage>
        <taxon>Bacteria</taxon>
        <taxon>Bacillati</taxon>
        <taxon>Bacillota</taxon>
        <taxon>Bacilli</taxon>
        <taxon>Bacillales</taxon>
        <taxon>Paenibacillaceae</taxon>
        <taxon>Paenibacillus</taxon>
    </lineage>
</organism>
<evidence type="ECO:0000313" key="13">
    <source>
        <dbReference type="EMBL" id="MFD0869153.1"/>
    </source>
</evidence>
<feature type="transmembrane region" description="Helical" evidence="11">
    <location>
        <begin position="6"/>
        <end position="28"/>
    </location>
</feature>
<dbReference type="PANTHER" id="PTHR42837">
    <property type="entry name" value="REGULATOR OF SIGMA-E PROTEASE RSEP"/>
    <property type="match status" value="1"/>
</dbReference>